<proteinExistence type="predicted"/>
<dbReference type="Pfam" id="PF02791">
    <property type="entry name" value="DDT"/>
    <property type="match status" value="1"/>
</dbReference>
<dbReference type="GO" id="GO:0000228">
    <property type="term" value="C:nuclear chromosome"/>
    <property type="evidence" value="ECO:0007669"/>
    <property type="project" value="TreeGrafter"/>
</dbReference>
<evidence type="ECO:0000259" key="7">
    <source>
        <dbReference type="PROSITE" id="PS51136"/>
    </source>
</evidence>
<dbReference type="PROSITE" id="PS51136">
    <property type="entry name" value="WAC"/>
    <property type="match status" value="1"/>
</dbReference>
<dbReference type="InterPro" id="IPR047171">
    <property type="entry name" value="BAZ1A"/>
</dbReference>
<dbReference type="GO" id="GO:0008623">
    <property type="term" value="C:CHRAC"/>
    <property type="evidence" value="ECO:0007669"/>
    <property type="project" value="TreeGrafter"/>
</dbReference>
<sequence>MQTRFLLPVRALVSVFKFTLVYIICYWRCCCREFYQRVIVCNSLVWSCGVTGRPNLTYSEAIAYEEKALAIINRFPQQLRVPTLHLATLTYRTRINDMNEDVYVYIKDIYFKDEIVEAIHEDEWWEGKVVDTFLHYEEGEKVDPEEIAPDEPDWDHIRYRVRLWDDETSEYIAGDEGIVVVDTSCIRREKNGPHSINQDKVKMFLKYHCEQVDFIWRVKKEVIDEYQLDGVKFSDHICLVEPKFPKSKTPAKRSSMGKGKSSRRTQEDLEIIREAKQMSKESSKNKQKDISTKVKKEAKEKMTPEQKAAQRLVLKERLRVEREKQREEAAAKLLEEKVRLKELREQERVKAREEKRVLADKKREWNKPRDDLLCDDLVQFPSSAQVPAVLDPYFGEIVMIVEFLSVFGSQLGLENSFPDGVTIEMVEKALFGSDINGPLSDLLCFFLAAIFNCIEEEEMDEEMAEGEGLKGQQEVGKADLLDDTIEPGEMSYKRLIENATSASQISQLTHGTSLKSFQLDPLTVSEVLRLHLLASGAKGSSSSVKFRYQSRGGYTSLDDAGIELKKDFPHILSSLATGNVFDLDIGTSPCSSIFIARVTNTILLCLCSEAIH</sequence>
<dbReference type="PROSITE" id="PS50827">
    <property type="entry name" value="DDT"/>
    <property type="match status" value="1"/>
</dbReference>
<gene>
    <name evidence="8" type="ORF">EB796_007018</name>
</gene>
<keyword evidence="4" id="KW-0175">Coiled coil</keyword>
<dbReference type="OrthoDB" id="332390at2759"/>
<accession>A0A7J7K8Z2</accession>
<dbReference type="InterPro" id="IPR013136">
    <property type="entry name" value="WSTF_Acf1_Cbp146"/>
</dbReference>
<evidence type="ECO:0000256" key="3">
    <source>
        <dbReference type="PROSITE-ProRule" id="PRU00475"/>
    </source>
</evidence>
<name>A0A7J7K8Z2_BUGNE</name>
<feature type="coiled-coil region" evidence="4">
    <location>
        <begin position="315"/>
        <end position="364"/>
    </location>
</feature>
<organism evidence="8 9">
    <name type="scientific">Bugula neritina</name>
    <name type="common">Brown bryozoan</name>
    <name type="synonym">Sertularia neritina</name>
    <dbReference type="NCBI Taxonomy" id="10212"/>
    <lineage>
        <taxon>Eukaryota</taxon>
        <taxon>Metazoa</taxon>
        <taxon>Spiralia</taxon>
        <taxon>Lophotrochozoa</taxon>
        <taxon>Bryozoa</taxon>
        <taxon>Gymnolaemata</taxon>
        <taxon>Cheilostomatida</taxon>
        <taxon>Flustrina</taxon>
        <taxon>Buguloidea</taxon>
        <taxon>Bugulidae</taxon>
        <taxon>Bugula</taxon>
    </lineage>
</organism>
<reference evidence="8" key="1">
    <citation type="submission" date="2020-06" db="EMBL/GenBank/DDBJ databases">
        <title>Draft genome of Bugula neritina, a colonial animal packing powerful symbionts and potential medicines.</title>
        <authorList>
            <person name="Rayko M."/>
        </authorList>
    </citation>
    <scope>NUCLEOTIDE SEQUENCE [LARGE SCALE GENOMIC DNA]</scope>
    <source>
        <strain evidence="8">Kwan_BN1</strain>
    </source>
</reference>
<dbReference type="GO" id="GO:0031445">
    <property type="term" value="P:regulation of heterochromatin formation"/>
    <property type="evidence" value="ECO:0007669"/>
    <property type="project" value="TreeGrafter"/>
</dbReference>
<keyword evidence="2 3" id="KW-0539">Nucleus</keyword>
<dbReference type="SMART" id="SM00571">
    <property type="entry name" value="DDT"/>
    <property type="match status" value="1"/>
</dbReference>
<dbReference type="AlphaFoldDB" id="A0A7J7K8Z2"/>
<feature type="domain" description="WAC" evidence="7">
    <location>
        <begin position="16"/>
        <end position="123"/>
    </location>
</feature>
<feature type="domain" description="DDT" evidence="6">
    <location>
        <begin position="391"/>
        <end position="456"/>
    </location>
</feature>
<dbReference type="InterPro" id="IPR018501">
    <property type="entry name" value="DDT_dom"/>
</dbReference>
<evidence type="ECO:0000313" key="9">
    <source>
        <dbReference type="Proteomes" id="UP000593567"/>
    </source>
</evidence>
<dbReference type="GO" id="GO:0003677">
    <property type="term" value="F:DNA binding"/>
    <property type="evidence" value="ECO:0007669"/>
    <property type="project" value="TreeGrafter"/>
</dbReference>
<comment type="subcellular location">
    <subcellularLocation>
        <location evidence="1 3">Nucleus</location>
    </subcellularLocation>
</comment>
<dbReference type="GO" id="GO:0006355">
    <property type="term" value="P:regulation of DNA-templated transcription"/>
    <property type="evidence" value="ECO:0007669"/>
    <property type="project" value="TreeGrafter"/>
</dbReference>
<keyword evidence="9" id="KW-1185">Reference proteome</keyword>
<feature type="compositionally biased region" description="Basic and acidic residues" evidence="5">
    <location>
        <begin position="264"/>
        <end position="304"/>
    </location>
</feature>
<dbReference type="Proteomes" id="UP000593567">
    <property type="component" value="Unassembled WGS sequence"/>
</dbReference>
<evidence type="ECO:0000256" key="2">
    <source>
        <dbReference type="ARBA" id="ARBA00023242"/>
    </source>
</evidence>
<feature type="region of interest" description="Disordered" evidence="5">
    <location>
        <begin position="245"/>
        <end position="307"/>
    </location>
</feature>
<dbReference type="GO" id="GO:0045740">
    <property type="term" value="P:positive regulation of DNA replication"/>
    <property type="evidence" value="ECO:0007669"/>
    <property type="project" value="TreeGrafter"/>
</dbReference>
<evidence type="ECO:0000256" key="5">
    <source>
        <dbReference type="SAM" id="MobiDB-lite"/>
    </source>
</evidence>
<evidence type="ECO:0000259" key="6">
    <source>
        <dbReference type="PROSITE" id="PS50827"/>
    </source>
</evidence>
<evidence type="ECO:0000256" key="4">
    <source>
        <dbReference type="SAM" id="Coils"/>
    </source>
</evidence>
<dbReference type="GO" id="GO:0006338">
    <property type="term" value="P:chromatin remodeling"/>
    <property type="evidence" value="ECO:0007669"/>
    <property type="project" value="InterPro"/>
</dbReference>
<dbReference type="PANTHER" id="PTHR46510">
    <property type="entry name" value="BROMODOMAIN ADJACENT TO ZINC FINGER DOMAIN PROTEIN 1A"/>
    <property type="match status" value="1"/>
</dbReference>
<dbReference type="EMBL" id="VXIV02001024">
    <property type="protein sequence ID" value="KAF6034675.1"/>
    <property type="molecule type" value="Genomic_DNA"/>
</dbReference>
<dbReference type="PANTHER" id="PTHR46510:SF1">
    <property type="entry name" value="BROMODOMAIN ADJACENT TO ZINC FINGER DOMAIN PROTEIN 1A"/>
    <property type="match status" value="1"/>
</dbReference>
<evidence type="ECO:0000313" key="8">
    <source>
        <dbReference type="EMBL" id="KAF6034675.1"/>
    </source>
</evidence>
<protein>
    <submittedName>
        <fullName evidence="8">Baz1a</fullName>
    </submittedName>
</protein>
<evidence type="ECO:0000256" key="1">
    <source>
        <dbReference type="ARBA" id="ARBA00004123"/>
    </source>
</evidence>
<comment type="caution">
    <text evidence="8">The sequence shown here is derived from an EMBL/GenBank/DDBJ whole genome shotgun (WGS) entry which is preliminary data.</text>
</comment>
<dbReference type="Pfam" id="PF10537">
    <property type="entry name" value="WAC_Acf1_DNA_bd"/>
    <property type="match status" value="1"/>
</dbReference>